<organism evidence="6 7">
    <name type="scientific">Meloidogyne graminicola</name>
    <dbReference type="NCBI Taxonomy" id="189291"/>
    <lineage>
        <taxon>Eukaryota</taxon>
        <taxon>Metazoa</taxon>
        <taxon>Ecdysozoa</taxon>
        <taxon>Nematoda</taxon>
        <taxon>Chromadorea</taxon>
        <taxon>Rhabditida</taxon>
        <taxon>Tylenchina</taxon>
        <taxon>Tylenchomorpha</taxon>
        <taxon>Tylenchoidea</taxon>
        <taxon>Meloidogynidae</taxon>
        <taxon>Meloidogyninae</taxon>
        <taxon>Meloidogyne</taxon>
    </lineage>
</organism>
<evidence type="ECO:0000256" key="2">
    <source>
        <dbReference type="ARBA" id="ARBA00022692"/>
    </source>
</evidence>
<comment type="caution">
    <text evidence="6">The sequence shown here is derived from an EMBL/GenBank/DDBJ whole genome shotgun (WGS) entry which is preliminary data.</text>
</comment>
<dbReference type="SUPFAM" id="SSF103473">
    <property type="entry name" value="MFS general substrate transporter"/>
    <property type="match status" value="1"/>
</dbReference>
<accession>A0A8S9ZXX9</accession>
<dbReference type="InterPro" id="IPR050382">
    <property type="entry name" value="MFS_Na/Anion_cotransporter"/>
</dbReference>
<evidence type="ECO:0000256" key="1">
    <source>
        <dbReference type="ARBA" id="ARBA00004141"/>
    </source>
</evidence>
<keyword evidence="7" id="KW-1185">Reference proteome</keyword>
<evidence type="ECO:0008006" key="8">
    <source>
        <dbReference type="Google" id="ProtNLM"/>
    </source>
</evidence>
<dbReference type="FunFam" id="1.20.1250.20:FF:000355">
    <property type="entry name" value="SLC (SoLute Carrier) homolog"/>
    <property type="match status" value="1"/>
</dbReference>
<dbReference type="GO" id="GO:0022857">
    <property type="term" value="F:transmembrane transporter activity"/>
    <property type="evidence" value="ECO:0007669"/>
    <property type="project" value="InterPro"/>
</dbReference>
<evidence type="ECO:0000256" key="5">
    <source>
        <dbReference type="SAM" id="Phobius"/>
    </source>
</evidence>
<dbReference type="OrthoDB" id="2985014at2759"/>
<keyword evidence="2 5" id="KW-0812">Transmembrane</keyword>
<name>A0A8S9ZXX9_9BILA</name>
<dbReference type="Pfam" id="PF07690">
    <property type="entry name" value="MFS_1"/>
    <property type="match status" value="2"/>
</dbReference>
<dbReference type="AlphaFoldDB" id="A0A8S9ZXX9"/>
<keyword evidence="3 5" id="KW-1133">Transmembrane helix</keyword>
<dbReference type="EMBL" id="JABEBT010000011">
    <property type="protein sequence ID" value="KAF7638604.1"/>
    <property type="molecule type" value="Genomic_DNA"/>
</dbReference>
<dbReference type="InterPro" id="IPR011701">
    <property type="entry name" value="MFS"/>
</dbReference>
<keyword evidence="4 5" id="KW-0472">Membrane</keyword>
<evidence type="ECO:0000256" key="3">
    <source>
        <dbReference type="ARBA" id="ARBA00022989"/>
    </source>
</evidence>
<dbReference type="Proteomes" id="UP000605970">
    <property type="component" value="Unassembled WGS sequence"/>
</dbReference>
<sequence>MGCGQGILVPCVNVLIAHWFPLSEKVQAIAISTTGNQISVIVAMFLTAELCVLDWLGGWSSAFYIYEINGNSNELGGQNLQRKVNPKEIPWNKILSSLVVWSTGMCSFSQNFMNVGIVVYLPTYYQNVLGMDLTANGLMSALPFVIQLVTKILFAAMSDWIKRKRIMTSTAVTKLFNLIGSFGSGTCFILLSFCDCSTPYLAISLAIIAVGFSSGFIPGYNTSVVCIAPRYTSSIASFTRLLGQIASVASPYMIGLIVVKGTKQEWQLAFWVMAFILISTGILFQFFGSANVQEWAINPNLDISKDKDEEPLCEQNQMIVLEKIEKSRNNTDNDN</sequence>
<dbReference type="InterPro" id="IPR036259">
    <property type="entry name" value="MFS_trans_sf"/>
</dbReference>
<feature type="transmembrane region" description="Helical" evidence="5">
    <location>
        <begin position="175"/>
        <end position="193"/>
    </location>
</feature>
<dbReference type="GO" id="GO:0016020">
    <property type="term" value="C:membrane"/>
    <property type="evidence" value="ECO:0007669"/>
    <property type="project" value="UniProtKB-SubCell"/>
</dbReference>
<comment type="subcellular location">
    <subcellularLocation>
        <location evidence="1">Membrane</location>
        <topology evidence="1">Multi-pass membrane protein</topology>
    </subcellularLocation>
</comment>
<proteinExistence type="predicted"/>
<evidence type="ECO:0000313" key="6">
    <source>
        <dbReference type="EMBL" id="KAF7638604.1"/>
    </source>
</evidence>
<feature type="transmembrane region" description="Helical" evidence="5">
    <location>
        <begin position="268"/>
        <end position="287"/>
    </location>
</feature>
<gene>
    <name evidence="6" type="ORF">Mgra_00001982</name>
</gene>
<dbReference type="Gene3D" id="1.20.1250.20">
    <property type="entry name" value="MFS general substrate transporter like domains"/>
    <property type="match status" value="2"/>
</dbReference>
<feature type="transmembrane region" description="Helical" evidence="5">
    <location>
        <begin position="241"/>
        <end position="262"/>
    </location>
</feature>
<dbReference type="PANTHER" id="PTHR11662">
    <property type="entry name" value="SOLUTE CARRIER FAMILY 17"/>
    <property type="match status" value="1"/>
</dbReference>
<dbReference type="PANTHER" id="PTHR11662:SF72">
    <property type="entry name" value="MAJOR FACILITATOR SUPERFAMILY (MFS) PROFILE DOMAIN-CONTAINING PROTEIN"/>
    <property type="match status" value="1"/>
</dbReference>
<reference evidence="6" key="1">
    <citation type="journal article" date="2020" name="Ecol. Evol.">
        <title>Genome structure and content of the rice root-knot nematode (Meloidogyne graminicola).</title>
        <authorList>
            <person name="Phan N.T."/>
            <person name="Danchin E.G.J."/>
            <person name="Klopp C."/>
            <person name="Perfus-Barbeoch L."/>
            <person name="Kozlowski D.K."/>
            <person name="Koutsovoulos G.D."/>
            <person name="Lopez-Roques C."/>
            <person name="Bouchez O."/>
            <person name="Zahm M."/>
            <person name="Besnard G."/>
            <person name="Bellafiore S."/>
        </authorList>
    </citation>
    <scope>NUCLEOTIDE SEQUENCE</scope>
    <source>
        <strain evidence="6">VN-18</strain>
    </source>
</reference>
<dbReference type="GO" id="GO:0006820">
    <property type="term" value="P:monoatomic anion transport"/>
    <property type="evidence" value="ECO:0007669"/>
    <property type="project" value="TreeGrafter"/>
</dbReference>
<evidence type="ECO:0000313" key="7">
    <source>
        <dbReference type="Proteomes" id="UP000605970"/>
    </source>
</evidence>
<protein>
    <recommendedName>
        <fullName evidence="8">MFS domain-containing protein</fullName>
    </recommendedName>
</protein>
<feature type="transmembrane region" description="Helical" evidence="5">
    <location>
        <begin position="199"/>
        <end position="220"/>
    </location>
</feature>
<feature type="transmembrane region" description="Helical" evidence="5">
    <location>
        <begin position="133"/>
        <end position="154"/>
    </location>
</feature>
<evidence type="ECO:0000256" key="4">
    <source>
        <dbReference type="ARBA" id="ARBA00023136"/>
    </source>
</evidence>